<feature type="transmembrane region" description="Helical" evidence="7">
    <location>
        <begin position="162"/>
        <end position="183"/>
    </location>
</feature>
<evidence type="ECO:0000256" key="7">
    <source>
        <dbReference type="RuleBase" id="RU363032"/>
    </source>
</evidence>
<dbReference type="RefSeq" id="WP_149122463.1">
    <property type="nucleotide sequence ID" value="NZ_VTFL01000001.1"/>
</dbReference>
<evidence type="ECO:0000256" key="5">
    <source>
        <dbReference type="ARBA" id="ARBA00022989"/>
    </source>
</evidence>
<sequence length="301" mass="34650">MSKKISKKRLRDTLEAYLFLLPHFIFFVIFIVLPLLYGIVISFYDWKIIGKARFVGLENFKRVWEDPRFWDSLKNTIMFAIISVPLIVALGIILAILLNKRFYGKLWALTAFVSPTFFGSIGILFSWRWILGSQPQALANYYLQKIGIIHSATSWFKTPQMAWTWIIIITAWWIVGFSVLLYLGALQRIPPEQYEAAKLDGANSWQQFIHITLPWIRNVMFFDVARHVLLAFGLFDQVYILTGGGPAGSTRTIVYYLYLVGFERQQLGRAAAISWYIFIVIVAFSAVQLALLTRSIKSAEV</sequence>
<dbReference type="InterPro" id="IPR000515">
    <property type="entry name" value="MetI-like"/>
</dbReference>
<evidence type="ECO:0000256" key="2">
    <source>
        <dbReference type="ARBA" id="ARBA00022448"/>
    </source>
</evidence>
<feature type="domain" description="ABC transmembrane type-1" evidence="8">
    <location>
        <begin position="73"/>
        <end position="288"/>
    </location>
</feature>
<proteinExistence type="inferred from homology"/>
<dbReference type="EMBL" id="DTDV01000014">
    <property type="protein sequence ID" value="HGK23774.1"/>
    <property type="molecule type" value="Genomic_DNA"/>
</dbReference>
<feature type="transmembrane region" description="Helical" evidence="7">
    <location>
        <begin position="77"/>
        <end position="99"/>
    </location>
</feature>
<feature type="transmembrane region" description="Helical" evidence="7">
    <location>
        <begin position="273"/>
        <end position="292"/>
    </location>
</feature>
<dbReference type="PANTHER" id="PTHR30193">
    <property type="entry name" value="ABC TRANSPORTER PERMEASE PROTEIN"/>
    <property type="match status" value="1"/>
</dbReference>
<reference evidence="9" key="1">
    <citation type="journal article" date="2020" name="mSystems">
        <title>Genome- and Community-Level Interaction Insights into Carbon Utilization and Element Cycling Functions of Hydrothermarchaeota in Hydrothermal Sediment.</title>
        <authorList>
            <person name="Zhou Z."/>
            <person name="Liu Y."/>
            <person name="Xu W."/>
            <person name="Pan J."/>
            <person name="Luo Z.H."/>
            <person name="Li M."/>
        </authorList>
    </citation>
    <scope>NUCLEOTIDE SEQUENCE [LARGE SCALE GENOMIC DNA]</scope>
    <source>
        <strain evidence="9">SpSt-70</strain>
    </source>
</reference>
<dbReference type="PROSITE" id="PS50928">
    <property type="entry name" value="ABC_TM1"/>
    <property type="match status" value="1"/>
</dbReference>
<evidence type="ECO:0000256" key="6">
    <source>
        <dbReference type="ARBA" id="ARBA00023136"/>
    </source>
</evidence>
<dbReference type="AlphaFoldDB" id="A0A7V3ZIT3"/>
<dbReference type="GO" id="GO:0005886">
    <property type="term" value="C:plasma membrane"/>
    <property type="evidence" value="ECO:0007669"/>
    <property type="project" value="UniProtKB-SubCell"/>
</dbReference>
<dbReference type="Gene3D" id="1.10.3720.10">
    <property type="entry name" value="MetI-like"/>
    <property type="match status" value="1"/>
</dbReference>
<dbReference type="SUPFAM" id="SSF161098">
    <property type="entry name" value="MetI-like"/>
    <property type="match status" value="1"/>
</dbReference>
<keyword evidence="3" id="KW-1003">Cell membrane</keyword>
<name>A0A7V3ZIT3_DICTH</name>
<gene>
    <name evidence="9" type="ORF">ENU78_04910</name>
</gene>
<protein>
    <submittedName>
        <fullName evidence="9">Sugar ABC transporter permease</fullName>
    </submittedName>
</protein>
<accession>A0A7V3ZIT3</accession>
<keyword evidence="2 7" id="KW-0813">Transport</keyword>
<evidence type="ECO:0000256" key="1">
    <source>
        <dbReference type="ARBA" id="ARBA00004651"/>
    </source>
</evidence>
<keyword evidence="4 7" id="KW-0812">Transmembrane</keyword>
<dbReference type="Pfam" id="PF00528">
    <property type="entry name" value="BPD_transp_1"/>
    <property type="match status" value="1"/>
</dbReference>
<dbReference type="PANTHER" id="PTHR30193:SF37">
    <property type="entry name" value="INNER MEMBRANE ABC TRANSPORTER PERMEASE PROTEIN YCJO"/>
    <property type="match status" value="1"/>
</dbReference>
<evidence type="ECO:0000259" key="8">
    <source>
        <dbReference type="PROSITE" id="PS50928"/>
    </source>
</evidence>
<dbReference type="InterPro" id="IPR051393">
    <property type="entry name" value="ABC_transporter_permease"/>
</dbReference>
<dbReference type="CDD" id="cd06261">
    <property type="entry name" value="TM_PBP2"/>
    <property type="match status" value="1"/>
</dbReference>
<evidence type="ECO:0000256" key="4">
    <source>
        <dbReference type="ARBA" id="ARBA00022692"/>
    </source>
</evidence>
<evidence type="ECO:0000256" key="3">
    <source>
        <dbReference type="ARBA" id="ARBA00022475"/>
    </source>
</evidence>
<comment type="subcellular location">
    <subcellularLocation>
        <location evidence="1 7">Cell membrane</location>
        <topology evidence="1 7">Multi-pass membrane protein</topology>
    </subcellularLocation>
</comment>
<dbReference type="GO" id="GO:0055085">
    <property type="term" value="P:transmembrane transport"/>
    <property type="evidence" value="ECO:0007669"/>
    <property type="project" value="InterPro"/>
</dbReference>
<dbReference type="InterPro" id="IPR035906">
    <property type="entry name" value="MetI-like_sf"/>
</dbReference>
<evidence type="ECO:0000313" key="9">
    <source>
        <dbReference type="EMBL" id="HGK23774.1"/>
    </source>
</evidence>
<organism evidence="9">
    <name type="scientific">Dictyoglomus thermophilum</name>
    <dbReference type="NCBI Taxonomy" id="14"/>
    <lineage>
        <taxon>Bacteria</taxon>
        <taxon>Pseudomonadati</taxon>
        <taxon>Dictyoglomota</taxon>
        <taxon>Dictyoglomia</taxon>
        <taxon>Dictyoglomales</taxon>
        <taxon>Dictyoglomaceae</taxon>
        <taxon>Dictyoglomus</taxon>
    </lineage>
</organism>
<comment type="caution">
    <text evidence="9">The sequence shown here is derived from an EMBL/GenBank/DDBJ whole genome shotgun (WGS) entry which is preliminary data.</text>
</comment>
<feature type="transmembrane region" description="Helical" evidence="7">
    <location>
        <begin position="20"/>
        <end position="44"/>
    </location>
</feature>
<feature type="transmembrane region" description="Helical" evidence="7">
    <location>
        <begin position="106"/>
        <end position="130"/>
    </location>
</feature>
<keyword evidence="5 7" id="KW-1133">Transmembrane helix</keyword>
<keyword evidence="6 7" id="KW-0472">Membrane</keyword>
<comment type="similarity">
    <text evidence="7">Belongs to the binding-protein-dependent transport system permease family.</text>
</comment>